<evidence type="ECO:0000313" key="2">
    <source>
        <dbReference type="Proteomes" id="UP000295673"/>
    </source>
</evidence>
<gene>
    <name evidence="1" type="ORF">BXY66_3842</name>
</gene>
<dbReference type="Proteomes" id="UP000295673">
    <property type="component" value="Unassembled WGS sequence"/>
</dbReference>
<accession>A0A4V2Q1Y2</accession>
<protein>
    <submittedName>
        <fullName evidence="1">Uncharacterized protein</fullName>
    </submittedName>
</protein>
<dbReference type="RefSeq" id="WP_132861957.1">
    <property type="nucleotide sequence ID" value="NZ_SMGR01000005.1"/>
</dbReference>
<organism evidence="1 2">
    <name type="scientific">Shimia isoporae</name>
    <dbReference type="NCBI Taxonomy" id="647720"/>
    <lineage>
        <taxon>Bacteria</taxon>
        <taxon>Pseudomonadati</taxon>
        <taxon>Pseudomonadota</taxon>
        <taxon>Alphaproteobacteria</taxon>
        <taxon>Rhodobacterales</taxon>
        <taxon>Roseobacteraceae</taxon>
    </lineage>
</organism>
<dbReference type="EMBL" id="SMGR01000005">
    <property type="protein sequence ID" value="TCK99340.1"/>
    <property type="molecule type" value="Genomic_DNA"/>
</dbReference>
<reference evidence="1 2" key="1">
    <citation type="submission" date="2019-03" db="EMBL/GenBank/DDBJ databases">
        <title>Genomic Encyclopedia of Archaeal and Bacterial Type Strains, Phase II (KMG-II): from individual species to whole genera.</title>
        <authorList>
            <person name="Goeker M."/>
        </authorList>
    </citation>
    <scope>NUCLEOTIDE SEQUENCE [LARGE SCALE GENOMIC DNA]</scope>
    <source>
        <strain evidence="1 2">DSM 26433</strain>
    </source>
</reference>
<keyword evidence="2" id="KW-1185">Reference proteome</keyword>
<proteinExistence type="predicted"/>
<name>A0A4V2Q1Y2_9RHOB</name>
<evidence type="ECO:0000313" key="1">
    <source>
        <dbReference type="EMBL" id="TCK99340.1"/>
    </source>
</evidence>
<comment type="caution">
    <text evidence="1">The sequence shown here is derived from an EMBL/GenBank/DDBJ whole genome shotgun (WGS) entry which is preliminary data.</text>
</comment>
<dbReference type="AlphaFoldDB" id="A0A4V2Q1Y2"/>
<sequence length="143" mass="15672">MPIHARYIDALDIMYFTFTGVVTHGEVQSKATEVIAKVPPTVRAEVLDFSEMEQFDVGFGEVMATLKLIQEINQDALWEKSYYLVKGGKLSPHVVTMITSLSKVIGAQYSIDVSDDLEEALATMDLPGEAVTHFTASAVMAAQ</sequence>